<organism evidence="2 3">
    <name type="scientific">Pseudomonas hygromyciniae</name>
    <dbReference type="NCBI Taxonomy" id="2812000"/>
    <lineage>
        <taxon>Bacteria</taxon>
        <taxon>Pseudomonadati</taxon>
        <taxon>Pseudomonadota</taxon>
        <taxon>Gammaproteobacteria</taxon>
        <taxon>Pseudomonadales</taxon>
        <taxon>Pseudomonadaceae</taxon>
        <taxon>Pseudomonas</taxon>
    </lineage>
</organism>
<dbReference type="Gene3D" id="3.40.50.300">
    <property type="entry name" value="P-loop containing nucleotide triphosphate hydrolases"/>
    <property type="match status" value="1"/>
</dbReference>
<dbReference type="RefSeq" id="WP_205478276.1">
    <property type="nucleotide sequence ID" value="NZ_CP070506.1"/>
</dbReference>
<dbReference type="Pfam" id="PF01926">
    <property type="entry name" value="MMR_HSR1"/>
    <property type="match status" value="1"/>
</dbReference>
<accession>A0ABX7JVK8</accession>
<gene>
    <name evidence="2" type="ORF">JTY93_19515</name>
</gene>
<keyword evidence="3" id="KW-1185">Reference proteome</keyword>
<protein>
    <submittedName>
        <fullName evidence="2">50S ribosome-binding GTPase</fullName>
    </submittedName>
</protein>
<dbReference type="InterPro" id="IPR006073">
    <property type="entry name" value="GTP-bd"/>
</dbReference>
<dbReference type="SUPFAM" id="SSF52540">
    <property type="entry name" value="P-loop containing nucleoside triphosphate hydrolases"/>
    <property type="match status" value="1"/>
</dbReference>
<reference evidence="2 3" key="1">
    <citation type="submission" date="2021-02" db="EMBL/GenBank/DDBJ databases">
        <title>Genomic and phenotypic characterization of Pseudomonas hygromyciniae, a novel bacterial species discovered from a commercially purchased antibiotic vial.</title>
        <authorList>
            <person name="Turner T.L."/>
            <person name="Mitra S.D."/>
            <person name="Kochan T.J."/>
            <person name="Pincus N.B."/>
            <person name="Lebrun-Corbin M."/>
            <person name="Cheung B."/>
            <person name="Gatesy S.W."/>
            <person name="Afzal T."/>
            <person name="Ozer E.A."/>
            <person name="Hauser A.R."/>
        </authorList>
    </citation>
    <scope>NUCLEOTIDE SEQUENCE [LARGE SCALE GENOMIC DNA]</scope>
    <source>
        <strain evidence="2 3">SDM007</strain>
    </source>
</reference>
<evidence type="ECO:0000313" key="3">
    <source>
        <dbReference type="Proteomes" id="UP000663249"/>
    </source>
</evidence>
<name>A0ABX7JVK8_9PSED</name>
<dbReference type="EMBL" id="CP070506">
    <property type="protein sequence ID" value="QSB38437.1"/>
    <property type="molecule type" value="Genomic_DNA"/>
</dbReference>
<evidence type="ECO:0000313" key="2">
    <source>
        <dbReference type="EMBL" id="QSB38437.1"/>
    </source>
</evidence>
<proteinExistence type="predicted"/>
<sequence length="228" mass="25054">MYLKYKLSEFSGRINRMGIRPLDVMLVGSTGAGKSSTINALFSTSVAAVGKGVDPETMDLDWYDVHDYLRVWDTPGLGDGIARDKVHAKKIIDLMYKTYPKEGVSFGFVDLALVIIDGASRDLGTAYKLINDILIPNFQSDRIVVAINQADVAKKGARWNYETNVPDSDVRDFLSDKAYSVKTRVVEATGVEINMPICYSASSGYNVSALLDLLVESVPDQRRSIVAS</sequence>
<dbReference type="Proteomes" id="UP000663249">
    <property type="component" value="Chromosome"/>
</dbReference>
<evidence type="ECO:0000259" key="1">
    <source>
        <dbReference type="Pfam" id="PF01926"/>
    </source>
</evidence>
<feature type="domain" description="G" evidence="1">
    <location>
        <begin position="23"/>
        <end position="148"/>
    </location>
</feature>
<dbReference type="InterPro" id="IPR027417">
    <property type="entry name" value="P-loop_NTPase"/>
</dbReference>